<evidence type="ECO:0000256" key="1">
    <source>
        <dbReference type="ARBA" id="ARBA00004141"/>
    </source>
</evidence>
<evidence type="ECO:0000256" key="7">
    <source>
        <dbReference type="SAM" id="Phobius"/>
    </source>
</evidence>
<keyword evidence="9" id="KW-1185">Reference proteome</keyword>
<dbReference type="PANTHER" id="PTHR31632:SF2">
    <property type="entry name" value="PLASMA MEMBRANE IRON PERMEASE"/>
    <property type="match status" value="1"/>
</dbReference>
<evidence type="ECO:0000256" key="2">
    <source>
        <dbReference type="ARBA" id="ARBA00008333"/>
    </source>
</evidence>
<dbReference type="PANTHER" id="PTHR31632">
    <property type="entry name" value="IRON TRANSPORTER FTH1"/>
    <property type="match status" value="1"/>
</dbReference>
<comment type="similarity">
    <text evidence="2">Belongs to the oxidase-dependent Fe transporter (OFeT) (TC 9.A.10.1) family.</text>
</comment>
<comment type="caution">
    <text evidence="8">The sequence shown here is derived from an EMBL/GenBank/DDBJ whole genome shotgun (WGS) entry which is preliminary data.</text>
</comment>
<feature type="non-terminal residue" evidence="8">
    <location>
        <position position="1"/>
    </location>
</feature>
<keyword evidence="6 7" id="KW-0472">Membrane</keyword>
<dbReference type="GO" id="GO:0015093">
    <property type="term" value="F:ferrous iron transmembrane transporter activity"/>
    <property type="evidence" value="ECO:0007669"/>
    <property type="project" value="TreeGrafter"/>
</dbReference>
<keyword evidence="4 7" id="KW-0812">Transmembrane</keyword>
<feature type="transmembrane region" description="Helical" evidence="7">
    <location>
        <begin position="122"/>
        <end position="144"/>
    </location>
</feature>
<dbReference type="Proteomes" id="UP000789572">
    <property type="component" value="Unassembled WGS sequence"/>
</dbReference>
<evidence type="ECO:0000256" key="4">
    <source>
        <dbReference type="ARBA" id="ARBA00022692"/>
    </source>
</evidence>
<dbReference type="GO" id="GO:0033573">
    <property type="term" value="C:high-affinity iron permease complex"/>
    <property type="evidence" value="ECO:0007669"/>
    <property type="project" value="InterPro"/>
</dbReference>
<keyword evidence="3" id="KW-0813">Transport</keyword>
<keyword evidence="3" id="KW-0410">Iron transport</keyword>
<feature type="non-terminal residue" evidence="8">
    <location>
        <position position="235"/>
    </location>
</feature>
<feature type="transmembrane region" description="Helical" evidence="7">
    <location>
        <begin position="35"/>
        <end position="58"/>
    </location>
</feature>
<dbReference type="Pfam" id="PF03239">
    <property type="entry name" value="FTR1"/>
    <property type="match status" value="1"/>
</dbReference>
<accession>A0A9N9E3S7</accession>
<keyword evidence="5 7" id="KW-1133">Transmembrane helix</keyword>
<dbReference type="InterPro" id="IPR004923">
    <property type="entry name" value="FTR1/Fip1/EfeU"/>
</dbReference>
<protein>
    <submittedName>
        <fullName evidence="8">8346_t:CDS:1</fullName>
    </submittedName>
</protein>
<keyword evidence="3" id="KW-0406">Ion transport</keyword>
<feature type="transmembrane region" description="Helical" evidence="7">
    <location>
        <begin position="150"/>
        <end position="171"/>
    </location>
</feature>
<organism evidence="8 9">
    <name type="scientific">Paraglomus occultum</name>
    <dbReference type="NCBI Taxonomy" id="144539"/>
    <lineage>
        <taxon>Eukaryota</taxon>
        <taxon>Fungi</taxon>
        <taxon>Fungi incertae sedis</taxon>
        <taxon>Mucoromycota</taxon>
        <taxon>Glomeromycotina</taxon>
        <taxon>Glomeromycetes</taxon>
        <taxon>Paraglomerales</taxon>
        <taxon>Paraglomeraceae</taxon>
        <taxon>Paraglomus</taxon>
    </lineage>
</organism>
<dbReference type="OrthoDB" id="4364at2759"/>
<proteinExistence type="inferred from homology"/>
<evidence type="ECO:0000313" key="8">
    <source>
        <dbReference type="EMBL" id="CAG8663916.1"/>
    </source>
</evidence>
<name>A0A9N9E3S7_9GLOM</name>
<evidence type="ECO:0000256" key="3">
    <source>
        <dbReference type="ARBA" id="ARBA00022496"/>
    </source>
</evidence>
<comment type="subcellular location">
    <subcellularLocation>
        <location evidence="1">Membrane</location>
        <topology evidence="1">Multi-pass membrane protein</topology>
    </subcellularLocation>
</comment>
<feature type="transmembrane region" description="Helical" evidence="7">
    <location>
        <begin position="70"/>
        <end position="92"/>
    </location>
</feature>
<sequence length="235" mass="25690">ETAECSVILAVLLSMINKLVPEDNPLLKRKLRKQVWIGTGAGLIITIILGGIFVAVFYTIAANLWANSEAIWEGVFSLLAAIVTLIMGLGMIRVSQWKSKWEGKLKEATEKYLARHSQGEKWAMLLLSFSVVAREGLESFVFIAGGSNVMSLNIFFAVMTVLLLFISSGLFSSSVFELNEASGTPIKVLWKIGCCDPEQSTGWGIAHALFGWRNEATLGSTLGYISWWIVIAAGL</sequence>
<dbReference type="AlphaFoldDB" id="A0A9N9E3S7"/>
<evidence type="ECO:0000256" key="5">
    <source>
        <dbReference type="ARBA" id="ARBA00022989"/>
    </source>
</evidence>
<gene>
    <name evidence="8" type="ORF">POCULU_LOCUS10601</name>
</gene>
<reference evidence="8" key="1">
    <citation type="submission" date="2021-06" db="EMBL/GenBank/DDBJ databases">
        <authorList>
            <person name="Kallberg Y."/>
            <person name="Tangrot J."/>
            <person name="Rosling A."/>
        </authorList>
    </citation>
    <scope>NUCLEOTIDE SEQUENCE</scope>
    <source>
        <strain evidence="8">IA702</strain>
    </source>
</reference>
<keyword evidence="3" id="KW-0408">Iron</keyword>
<evidence type="ECO:0000256" key="6">
    <source>
        <dbReference type="ARBA" id="ARBA00023136"/>
    </source>
</evidence>
<dbReference type="EMBL" id="CAJVPJ010005763">
    <property type="protein sequence ID" value="CAG8663916.1"/>
    <property type="molecule type" value="Genomic_DNA"/>
</dbReference>
<evidence type="ECO:0000313" key="9">
    <source>
        <dbReference type="Proteomes" id="UP000789572"/>
    </source>
</evidence>